<protein>
    <submittedName>
        <fullName evidence="1">Uncharacterized protein</fullName>
    </submittedName>
</protein>
<dbReference type="AlphaFoldDB" id="A0A158ELB2"/>
<sequence>MYGPLLPRLQNLLINLLKPILQLLHLRLEVGLIDDAVGIAVDQPRLAFFQLSPLLFKAARVEATLLVALDHIKPTLVFVLQSIWMP</sequence>
<comment type="caution">
    <text evidence="1">The sequence shown here is derived from an EMBL/GenBank/DDBJ whole genome shotgun (WGS) entry which is preliminary data.</text>
</comment>
<evidence type="ECO:0000313" key="1">
    <source>
        <dbReference type="EMBL" id="SAL07520.1"/>
    </source>
</evidence>
<name>A0A158ELB2_9BURK</name>
<gene>
    <name evidence="1" type="ORF">AWB78_08614</name>
</gene>
<dbReference type="Proteomes" id="UP000071859">
    <property type="component" value="Unassembled WGS sequence"/>
</dbReference>
<evidence type="ECO:0000313" key="2">
    <source>
        <dbReference type="Proteomes" id="UP000071859"/>
    </source>
</evidence>
<organism evidence="1 2">
    <name type="scientific">Caballeronia calidae</name>
    <dbReference type="NCBI Taxonomy" id="1777139"/>
    <lineage>
        <taxon>Bacteria</taxon>
        <taxon>Pseudomonadati</taxon>
        <taxon>Pseudomonadota</taxon>
        <taxon>Betaproteobacteria</taxon>
        <taxon>Burkholderiales</taxon>
        <taxon>Burkholderiaceae</taxon>
        <taxon>Caballeronia</taxon>
    </lineage>
</organism>
<proteinExistence type="predicted"/>
<reference evidence="1" key="1">
    <citation type="submission" date="2016-01" db="EMBL/GenBank/DDBJ databases">
        <authorList>
            <person name="Peeters C."/>
        </authorList>
    </citation>
    <scope>NUCLEOTIDE SEQUENCE</scope>
    <source>
        <strain evidence="1">LMG 29321</strain>
    </source>
</reference>
<keyword evidence="2" id="KW-1185">Reference proteome</keyword>
<accession>A0A158ELB2</accession>
<dbReference type="EMBL" id="FCOX02000237">
    <property type="protein sequence ID" value="SAL07520.1"/>
    <property type="molecule type" value="Genomic_DNA"/>
</dbReference>